<name>A0A1D1VB09_RAMVA</name>
<dbReference type="Proteomes" id="UP000186922">
    <property type="component" value="Unassembled WGS sequence"/>
</dbReference>
<proteinExistence type="predicted"/>
<keyword evidence="2" id="KW-1185">Reference proteome</keyword>
<reference evidence="1 2" key="1">
    <citation type="journal article" date="2016" name="Nat. Commun.">
        <title>Extremotolerant tardigrade genome and improved radiotolerance of human cultured cells by tardigrade-unique protein.</title>
        <authorList>
            <person name="Hashimoto T."/>
            <person name="Horikawa D.D."/>
            <person name="Saito Y."/>
            <person name="Kuwahara H."/>
            <person name="Kozuka-Hata H."/>
            <person name="Shin-I T."/>
            <person name="Minakuchi Y."/>
            <person name="Ohishi K."/>
            <person name="Motoyama A."/>
            <person name="Aizu T."/>
            <person name="Enomoto A."/>
            <person name="Kondo K."/>
            <person name="Tanaka S."/>
            <person name="Hara Y."/>
            <person name="Koshikawa S."/>
            <person name="Sagara H."/>
            <person name="Miura T."/>
            <person name="Yokobori S."/>
            <person name="Miyagawa K."/>
            <person name="Suzuki Y."/>
            <person name="Kubo T."/>
            <person name="Oyama M."/>
            <person name="Kohara Y."/>
            <person name="Fujiyama A."/>
            <person name="Arakawa K."/>
            <person name="Katayama T."/>
            <person name="Toyoda A."/>
            <person name="Kunieda T."/>
        </authorList>
    </citation>
    <scope>NUCLEOTIDE SEQUENCE [LARGE SCALE GENOMIC DNA]</scope>
    <source>
        <strain evidence="1 2">YOKOZUNA-1</strain>
    </source>
</reference>
<sequence length="100" mass="11435">MAATNNFNLRITYMADVDNLIAYAVSRCNWEQFLALYPTASEEAVRVDCDLEFLKRVLQSDHVPRSKDSTVSRDGSLINILQIPHEEFMMLDFDTTCLSV</sequence>
<gene>
    <name evidence="1" type="primary">RvY_09912-1</name>
    <name evidence="1" type="synonym">RvY_09912.1</name>
    <name evidence="1" type="ORF">RvY_09912</name>
</gene>
<organism evidence="1 2">
    <name type="scientific">Ramazzottius varieornatus</name>
    <name type="common">Water bear</name>
    <name type="synonym">Tardigrade</name>
    <dbReference type="NCBI Taxonomy" id="947166"/>
    <lineage>
        <taxon>Eukaryota</taxon>
        <taxon>Metazoa</taxon>
        <taxon>Ecdysozoa</taxon>
        <taxon>Tardigrada</taxon>
        <taxon>Eutardigrada</taxon>
        <taxon>Parachela</taxon>
        <taxon>Hypsibioidea</taxon>
        <taxon>Ramazzottiidae</taxon>
        <taxon>Ramazzottius</taxon>
    </lineage>
</organism>
<evidence type="ECO:0000313" key="2">
    <source>
        <dbReference type="Proteomes" id="UP000186922"/>
    </source>
</evidence>
<accession>A0A1D1VB09</accession>
<comment type="caution">
    <text evidence="1">The sequence shown here is derived from an EMBL/GenBank/DDBJ whole genome shotgun (WGS) entry which is preliminary data.</text>
</comment>
<protein>
    <submittedName>
        <fullName evidence="1">Uncharacterized protein</fullName>
    </submittedName>
</protein>
<dbReference type="EMBL" id="BDGG01000005">
    <property type="protein sequence ID" value="GAU98819.1"/>
    <property type="molecule type" value="Genomic_DNA"/>
</dbReference>
<dbReference type="AlphaFoldDB" id="A0A1D1VB09"/>
<evidence type="ECO:0000313" key="1">
    <source>
        <dbReference type="EMBL" id="GAU98819.1"/>
    </source>
</evidence>